<proteinExistence type="evidence at transcript level"/>
<reference evidence="2" key="3">
    <citation type="submission" date="2020-11" db="EMBL/GenBank/DDBJ databases">
        <authorList>
            <person name="Whitehead M."/>
        </authorList>
    </citation>
    <scope>NUCLEOTIDE SEQUENCE</scope>
    <source>
        <strain evidence="2">EGII</strain>
    </source>
</reference>
<evidence type="ECO:0000256" key="1">
    <source>
        <dbReference type="SAM" id="SignalP"/>
    </source>
</evidence>
<sequence>MTQAVRQRGIIFLLTIIGLLNFLIEPVLSSSGSRDEQLSGDAVDKNGYEQLTLHKRPSFFVGSRYGRSSDGTAFSSSKTRRLSVVPRNDRFFLGSRYGKRAEEGSVFEPYSPYEQQNQQADNDAANNLNDMTVRHIGGNKQLYGELNNMDKPNQIQSPTMMSCMHTGFRNYYRCRNIDEINNVINQLTVAHSVEERK</sequence>
<evidence type="ECO:0000313" key="3">
    <source>
        <dbReference type="EMBL" id="JAC01316.1"/>
    </source>
</evidence>
<keyword evidence="4" id="KW-1185">Reference proteome</keyword>
<feature type="signal peptide" evidence="1">
    <location>
        <begin position="1"/>
        <end position="29"/>
    </location>
</feature>
<dbReference type="EMBL" id="CAJHJT010000056">
    <property type="protein sequence ID" value="CAD7014615.1"/>
    <property type="molecule type" value="Genomic_DNA"/>
</dbReference>
<feature type="chain" id="PRO_5033708321" evidence="1">
    <location>
        <begin position="30"/>
        <end position="197"/>
    </location>
</feature>
<dbReference type="OrthoDB" id="6350276at2759"/>
<dbReference type="KEGG" id="ccat:101452386"/>
<dbReference type="Proteomes" id="UP000606786">
    <property type="component" value="Unassembled WGS sequence"/>
</dbReference>
<gene>
    <name evidence="2" type="ORF">CCAP1982_LOCUS22606</name>
</gene>
<keyword evidence="1" id="KW-0732">Signal</keyword>
<evidence type="ECO:0000313" key="2">
    <source>
        <dbReference type="EMBL" id="CAD7014615.1"/>
    </source>
</evidence>
<reference evidence="3" key="2">
    <citation type="journal article" date="2014" name="BMC Genomics">
        <title>A genomic perspective to assessing quality of mass-reared SIT flies used in Mediterranean fruit fly (Ceratitis capitata) eradication in California.</title>
        <authorList>
            <person name="Calla B."/>
            <person name="Hall B."/>
            <person name="Hou S."/>
            <person name="Geib S.M."/>
        </authorList>
    </citation>
    <scope>NUCLEOTIDE SEQUENCE</scope>
</reference>
<dbReference type="AlphaFoldDB" id="W8BJ32"/>
<organism evidence="3">
    <name type="scientific">Ceratitis capitata</name>
    <name type="common">Mediterranean fruit fly</name>
    <name type="synonym">Tephritis capitata</name>
    <dbReference type="NCBI Taxonomy" id="7213"/>
    <lineage>
        <taxon>Eukaryota</taxon>
        <taxon>Metazoa</taxon>
        <taxon>Ecdysozoa</taxon>
        <taxon>Arthropoda</taxon>
        <taxon>Hexapoda</taxon>
        <taxon>Insecta</taxon>
        <taxon>Pterygota</taxon>
        <taxon>Neoptera</taxon>
        <taxon>Endopterygota</taxon>
        <taxon>Diptera</taxon>
        <taxon>Brachycera</taxon>
        <taxon>Muscomorpha</taxon>
        <taxon>Tephritoidea</taxon>
        <taxon>Tephritidae</taxon>
        <taxon>Ceratitis</taxon>
        <taxon>Ceratitis</taxon>
    </lineage>
</organism>
<reference evidence="3" key="1">
    <citation type="submission" date="2013-07" db="EMBL/GenBank/DDBJ databases">
        <authorList>
            <person name="Geib S."/>
        </authorList>
    </citation>
    <scope>NUCLEOTIDE SEQUENCE</scope>
</reference>
<protein>
    <submittedName>
        <fullName evidence="2">(Mediterranean fruit fly) hypothetical protein</fullName>
    </submittedName>
</protein>
<name>W8BJ32_CERCA</name>
<evidence type="ECO:0000313" key="4">
    <source>
        <dbReference type="Proteomes" id="UP000606786"/>
    </source>
</evidence>
<dbReference type="EMBL" id="GAMC01005240">
    <property type="protein sequence ID" value="JAC01316.1"/>
    <property type="molecule type" value="mRNA"/>
</dbReference>
<accession>W8BJ32</accession>